<dbReference type="PROSITE" id="PS51257">
    <property type="entry name" value="PROKAR_LIPOPROTEIN"/>
    <property type="match status" value="1"/>
</dbReference>
<dbReference type="EMBL" id="JBBEGN010000020">
    <property type="protein sequence ID" value="MEJ2871267.1"/>
    <property type="molecule type" value="Genomic_DNA"/>
</dbReference>
<organism evidence="4 5">
    <name type="scientific">Actinomycetospora aurantiaca</name>
    <dbReference type="NCBI Taxonomy" id="3129233"/>
    <lineage>
        <taxon>Bacteria</taxon>
        <taxon>Bacillati</taxon>
        <taxon>Actinomycetota</taxon>
        <taxon>Actinomycetes</taxon>
        <taxon>Pseudonocardiales</taxon>
        <taxon>Pseudonocardiaceae</taxon>
        <taxon>Actinomycetospora</taxon>
    </lineage>
</organism>
<keyword evidence="2" id="KW-0732">Signal</keyword>
<dbReference type="SUPFAM" id="SSF56601">
    <property type="entry name" value="beta-lactamase/transpeptidase-like"/>
    <property type="match status" value="1"/>
</dbReference>
<keyword evidence="5" id="KW-1185">Reference proteome</keyword>
<proteinExistence type="predicted"/>
<dbReference type="InterPro" id="IPR012338">
    <property type="entry name" value="Beta-lactam/transpept-like"/>
</dbReference>
<keyword evidence="4" id="KW-0378">Hydrolase</keyword>
<evidence type="ECO:0000256" key="2">
    <source>
        <dbReference type="SAM" id="SignalP"/>
    </source>
</evidence>
<reference evidence="4 5" key="1">
    <citation type="submission" date="2024-03" db="EMBL/GenBank/DDBJ databases">
        <title>Actinomycetospora sp. OC33-EN08, a novel actinomycete isolated from wild orchid (Aerides multiflora).</title>
        <authorList>
            <person name="Suriyachadkun C."/>
        </authorList>
    </citation>
    <scope>NUCLEOTIDE SEQUENCE [LARGE SCALE GENOMIC DNA]</scope>
    <source>
        <strain evidence="4 5">OC33-EN08</strain>
    </source>
</reference>
<dbReference type="Pfam" id="PF13354">
    <property type="entry name" value="Beta-lactamase2"/>
    <property type="match status" value="1"/>
</dbReference>
<dbReference type="PANTHER" id="PTHR35333:SF3">
    <property type="entry name" value="BETA-LACTAMASE-TYPE TRANSPEPTIDASE FOLD CONTAINING PROTEIN"/>
    <property type="match status" value="1"/>
</dbReference>
<evidence type="ECO:0000313" key="5">
    <source>
        <dbReference type="Proteomes" id="UP001385809"/>
    </source>
</evidence>
<sequence>MRFSTRRRGGLVGALLVVVLGAGCSATPPATAPPATPPPASPSSTAAPSTPAPDPAPLQAAVDAADASVTRSGADVGIAVLDRMTGLSAANDEAARAFNSASLSKVLTVVDLLVRGGEGAVTVSEDDRELVREALGPSDDGAMNTLWSRFGGQAGITRVIQRLGLQDTRVPDDASQWGEVQISARDMTTVLRFVLDGLAPADRDLVTGAMTAAPAAAADGFDQAFGLLDPDRRGTAAAKQGWLCCLQNSIDLHSAGTTDTDGRYVVAILSNQPRGYPAARQVLDDAAAAIRDTLMT</sequence>
<feature type="region of interest" description="Disordered" evidence="1">
    <location>
        <begin position="29"/>
        <end position="56"/>
    </location>
</feature>
<feature type="domain" description="Beta-lactamase class A catalytic" evidence="3">
    <location>
        <begin position="101"/>
        <end position="269"/>
    </location>
</feature>
<gene>
    <name evidence="4" type="ORF">WCD74_26145</name>
</gene>
<dbReference type="Gene3D" id="3.40.710.10">
    <property type="entry name" value="DD-peptidase/beta-lactamase superfamily"/>
    <property type="match status" value="1"/>
</dbReference>
<accession>A0ABU8MXE0</accession>
<feature type="chain" id="PRO_5045176854" evidence="2">
    <location>
        <begin position="33"/>
        <end position="296"/>
    </location>
</feature>
<feature type="signal peptide" evidence="2">
    <location>
        <begin position="1"/>
        <end position="32"/>
    </location>
</feature>
<evidence type="ECO:0000256" key="1">
    <source>
        <dbReference type="SAM" id="MobiDB-lite"/>
    </source>
</evidence>
<dbReference type="InterPro" id="IPR045155">
    <property type="entry name" value="Beta-lactam_cat"/>
</dbReference>
<feature type="compositionally biased region" description="Pro residues" evidence="1">
    <location>
        <begin position="30"/>
        <end position="41"/>
    </location>
</feature>
<dbReference type="PANTHER" id="PTHR35333">
    <property type="entry name" value="BETA-LACTAMASE"/>
    <property type="match status" value="1"/>
</dbReference>
<dbReference type="GO" id="GO:0016787">
    <property type="term" value="F:hydrolase activity"/>
    <property type="evidence" value="ECO:0007669"/>
    <property type="project" value="UniProtKB-KW"/>
</dbReference>
<dbReference type="InterPro" id="IPR000871">
    <property type="entry name" value="Beta-lactam_class-A"/>
</dbReference>
<evidence type="ECO:0000313" key="4">
    <source>
        <dbReference type="EMBL" id="MEJ2871267.1"/>
    </source>
</evidence>
<name>A0ABU8MXE0_9PSEU</name>
<protein>
    <submittedName>
        <fullName evidence="4">Serine hydrolase</fullName>
    </submittedName>
</protein>
<comment type="caution">
    <text evidence="4">The sequence shown here is derived from an EMBL/GenBank/DDBJ whole genome shotgun (WGS) entry which is preliminary data.</text>
</comment>
<evidence type="ECO:0000259" key="3">
    <source>
        <dbReference type="Pfam" id="PF13354"/>
    </source>
</evidence>
<dbReference type="Proteomes" id="UP001385809">
    <property type="component" value="Unassembled WGS sequence"/>
</dbReference>
<dbReference type="RefSeq" id="WP_337697832.1">
    <property type="nucleotide sequence ID" value="NZ_JBBEGN010000020.1"/>
</dbReference>